<dbReference type="AlphaFoldDB" id="V9NEL2"/>
<sequence>MTLLTLSTLWLYSMLSMALPMHPLSLGMMILTLAFINCILIATMSPWYAYMLFFIFIGGMLVMFAYIASLSPNTTFSINSQLMPAALTTFILGFSTNLNLTSNYLTNPELSLSVTTSTQALSSLYSHGGNSCVILLACALLFTMVASVKLCKPKTGALRPYL</sequence>
<feature type="transmembrane region" description="Helical" evidence="1">
    <location>
        <begin position="82"/>
        <end position="105"/>
    </location>
</feature>
<proteinExistence type="predicted"/>
<keyword evidence="1" id="KW-1133">Transmembrane helix</keyword>
<feature type="signal peptide" evidence="2">
    <location>
        <begin position="1"/>
        <end position="18"/>
    </location>
</feature>
<organism evidence="3">
    <name type="scientific">Solenaia carinata</name>
    <dbReference type="NCBI Taxonomy" id="1903492"/>
    <lineage>
        <taxon>Eukaryota</taxon>
        <taxon>Metazoa</taxon>
        <taxon>Spiralia</taxon>
        <taxon>Lophotrochozoa</taxon>
        <taxon>Mollusca</taxon>
        <taxon>Bivalvia</taxon>
        <taxon>Autobranchia</taxon>
        <taxon>Heteroconchia</taxon>
        <taxon>Palaeoheterodonta</taxon>
        <taxon>Unionida</taxon>
        <taxon>Unionoidea</taxon>
        <taxon>Unionidae</taxon>
        <taxon>Gonideinae</taxon>
        <taxon>Solenaia</taxon>
    </lineage>
</organism>
<reference evidence="3" key="1">
    <citation type="journal article" date="2013" name="PLoS ONE">
        <title>The Complete Maternally and Paternally Inherited Mitochondrial Genomes of the Endangered Freshwater Mussel Solenaia carinatus (Bivalvia: Unionidae) and Implications for Unionidae Taxonomy.</title>
        <authorList>
            <person name="Huang X.C."/>
            <person name="Rong J."/>
            <person name="Liu Y."/>
            <person name="Zhang M.H."/>
            <person name="Wan Y."/>
            <person name="Ouyang S."/>
            <person name="Zhou C.H."/>
            <person name="Wu X.P."/>
        </authorList>
    </citation>
    <scope>NUCLEOTIDE SEQUENCE</scope>
</reference>
<evidence type="ECO:0000256" key="1">
    <source>
        <dbReference type="SAM" id="Phobius"/>
    </source>
</evidence>
<keyword evidence="1" id="KW-0472">Membrane</keyword>
<feature type="transmembrane region" description="Helical" evidence="1">
    <location>
        <begin position="48"/>
        <end position="70"/>
    </location>
</feature>
<keyword evidence="2" id="KW-0732">Signal</keyword>
<name>V9NEL2_9BIVA</name>
<keyword evidence="3" id="KW-0496">Mitochondrion</keyword>
<feature type="transmembrane region" description="Helical" evidence="1">
    <location>
        <begin position="21"/>
        <end position="42"/>
    </location>
</feature>
<geneLocation type="mitochondrion" evidence="3"/>
<feature type="chain" id="PRO_5004780462" evidence="2">
    <location>
        <begin position="19"/>
        <end position="162"/>
    </location>
</feature>
<evidence type="ECO:0000313" key="3">
    <source>
        <dbReference type="EMBL" id="AGO02016.1"/>
    </source>
</evidence>
<protein>
    <submittedName>
        <fullName evidence="3">NADH dehydrogenase subunit 6</fullName>
    </submittedName>
</protein>
<gene>
    <name evidence="3" type="primary">nad6</name>
</gene>
<accession>V9NEL2</accession>
<dbReference type="EMBL" id="KC848654">
    <property type="protein sequence ID" value="AGO02016.1"/>
    <property type="molecule type" value="Genomic_DNA"/>
</dbReference>
<evidence type="ECO:0000256" key="2">
    <source>
        <dbReference type="SAM" id="SignalP"/>
    </source>
</evidence>
<keyword evidence="1" id="KW-0812">Transmembrane</keyword>
<reference evidence="3" key="2">
    <citation type="submission" date="2013-03" db="EMBL/GenBank/DDBJ databases">
        <authorList>
            <person name="Huang X."/>
            <person name="Wu X."/>
            <person name="Zhou C."/>
            <person name="Ouyang S."/>
        </authorList>
    </citation>
    <scope>NUCLEOTIDE SEQUENCE</scope>
</reference>
<feature type="transmembrane region" description="Helical" evidence="1">
    <location>
        <begin position="125"/>
        <end position="146"/>
    </location>
</feature>